<feature type="domain" description="PTS EIIA type-2" evidence="5">
    <location>
        <begin position="540"/>
        <end position="685"/>
    </location>
</feature>
<evidence type="ECO:0000259" key="5">
    <source>
        <dbReference type="PROSITE" id="PS51094"/>
    </source>
</evidence>
<dbReference type="RefSeq" id="WP_205764044.1">
    <property type="nucleotide sequence ID" value="NZ_VUNR01000002.1"/>
</dbReference>
<dbReference type="CDD" id="cd05568">
    <property type="entry name" value="PTS_IIB_bgl_like"/>
    <property type="match status" value="1"/>
</dbReference>
<keyword evidence="4" id="KW-0804">Transcription</keyword>
<dbReference type="PANTHER" id="PTHR30185">
    <property type="entry name" value="CRYPTIC BETA-GLUCOSIDE BGL OPERON ANTITERMINATOR"/>
    <property type="match status" value="1"/>
</dbReference>
<dbReference type="SUPFAM" id="SSF55804">
    <property type="entry name" value="Phoshotransferase/anion transport protein"/>
    <property type="match status" value="1"/>
</dbReference>
<name>A0A6I2UFZ6_9FIRM</name>
<keyword evidence="9" id="KW-1185">Reference proteome</keyword>
<dbReference type="Gene3D" id="3.40.50.2300">
    <property type="match status" value="1"/>
</dbReference>
<dbReference type="PROSITE" id="PS51372">
    <property type="entry name" value="PRD_2"/>
    <property type="match status" value="2"/>
</dbReference>
<dbReference type="Gene3D" id="1.10.10.10">
    <property type="entry name" value="Winged helix-like DNA-binding domain superfamily/Winged helix DNA-binding domain"/>
    <property type="match status" value="1"/>
</dbReference>
<dbReference type="AlphaFoldDB" id="A0A6I2UFZ6"/>
<comment type="caution">
    <text evidence="8">The sequence shown here is derived from an EMBL/GenBank/DDBJ whole genome shotgun (WGS) entry which is preliminary data.</text>
</comment>
<evidence type="ECO:0000259" key="6">
    <source>
        <dbReference type="PROSITE" id="PS51099"/>
    </source>
</evidence>
<dbReference type="Gene3D" id="1.10.1790.10">
    <property type="entry name" value="PRD domain"/>
    <property type="match status" value="2"/>
</dbReference>
<dbReference type="InterPro" id="IPR036095">
    <property type="entry name" value="PTS_EIIB-like_sf"/>
</dbReference>
<dbReference type="InterPro" id="IPR002178">
    <property type="entry name" value="PTS_EIIA_type-2_dom"/>
</dbReference>
<dbReference type="InterPro" id="IPR011608">
    <property type="entry name" value="PRD"/>
</dbReference>
<dbReference type="Pfam" id="PF00874">
    <property type="entry name" value="PRD"/>
    <property type="match status" value="2"/>
</dbReference>
<dbReference type="SUPFAM" id="SSF63520">
    <property type="entry name" value="PTS-regulatory domain, PRD"/>
    <property type="match status" value="2"/>
</dbReference>
<gene>
    <name evidence="8" type="ORF">FYJ84_01640</name>
</gene>
<dbReference type="Proteomes" id="UP000433181">
    <property type="component" value="Unassembled WGS sequence"/>
</dbReference>
<dbReference type="Gene3D" id="3.40.930.10">
    <property type="entry name" value="Mannitol-specific EII, Chain A"/>
    <property type="match status" value="1"/>
</dbReference>
<dbReference type="SUPFAM" id="SSF52794">
    <property type="entry name" value="PTS system IIB component-like"/>
    <property type="match status" value="1"/>
</dbReference>
<evidence type="ECO:0000313" key="8">
    <source>
        <dbReference type="EMBL" id="MSU07696.1"/>
    </source>
</evidence>
<accession>A0A6I2UFZ6</accession>
<dbReference type="InterPro" id="IPR036390">
    <property type="entry name" value="WH_DNA-bd_sf"/>
</dbReference>
<dbReference type="InterPro" id="IPR003501">
    <property type="entry name" value="PTS_EIIB_2/3"/>
</dbReference>
<dbReference type="EMBL" id="VUNR01000002">
    <property type="protein sequence ID" value="MSU07696.1"/>
    <property type="molecule type" value="Genomic_DNA"/>
</dbReference>
<dbReference type="InterPro" id="IPR013011">
    <property type="entry name" value="PTS_EIIB_2"/>
</dbReference>
<dbReference type="Pfam" id="PF00359">
    <property type="entry name" value="PTS_EIIA_2"/>
    <property type="match status" value="1"/>
</dbReference>
<dbReference type="GO" id="GO:0006355">
    <property type="term" value="P:regulation of DNA-templated transcription"/>
    <property type="evidence" value="ECO:0007669"/>
    <property type="project" value="InterPro"/>
</dbReference>
<dbReference type="GeneID" id="96777611"/>
<sequence>MKITPRMKRIFQALLEEKEPISIKHLAEKTGISKRTVQRELESVNDVLLPYGMEFASKTGVGVWLAGDEAARAGLLAEAASSDEYAASSKEDRRKRLVLEILREKTLRKLYYYSRKFGVSEATISTDLEAVETWLSHQGLSMARKPGSGIEVEGTEENYRRAIRFFIGENIDTKLFRQLYDGDGGENYAASLQKNHLGRLLDKEILRRVHECLEGMDNQRMDNLTENAYDGLVIHLAIAINRILQQDVIQVTGEWQEKMPRDEDYRLAEDIAAELEAEFEVSIPQLEIAYICLHLKGAKHEKIQLPGREERMELADRELRQFVNDLIDAYDGQQAYLLKQDDEFMQGLLAHLQPTIVRLVHGMSIQNPVLADIKENYSEIYARCQRAAQVLADKVGRSVPEEEIGFLAVHFGAALVRLEGRKEQIRKVQVAVVCSSGIGLSRLMAAKLEKVFKDRMEMTTYGKHDITPAVEAKIDFIISSLQLEAVQVPVVYVNPLLSEADIGEIRCLIYQFERLPRKEGTGDRHTAPFDEVNRVAACISSVIKHLRCFQAPADITFDRLLFTIGERMTVQPERQEMIVDALAKREQVSSQIFAEFGFALLHARTNGVTHPSFAVCLPEGGSCFQNSYFKGISVVLVMLVPVDDSLEVNTGIMGYISSMLIEEPDFLAMAAGGNEEIIRQELSGHLNRYFKEYLGNLA</sequence>
<evidence type="ECO:0000256" key="1">
    <source>
        <dbReference type="ARBA" id="ARBA00022679"/>
    </source>
</evidence>
<dbReference type="GO" id="GO:0009401">
    <property type="term" value="P:phosphoenolpyruvate-dependent sugar phosphotransferase system"/>
    <property type="evidence" value="ECO:0007669"/>
    <property type="project" value="InterPro"/>
</dbReference>
<keyword evidence="3" id="KW-0805">Transcription regulation</keyword>
<feature type="domain" description="PTS EIIB type-2" evidence="6">
    <location>
        <begin position="428"/>
        <end position="517"/>
    </location>
</feature>
<dbReference type="InterPro" id="IPR036634">
    <property type="entry name" value="PRD_sf"/>
</dbReference>
<organism evidence="8 9">
    <name type="scientific">Anaerovibrio slackiae</name>
    <dbReference type="NCBI Taxonomy" id="2652309"/>
    <lineage>
        <taxon>Bacteria</taxon>
        <taxon>Bacillati</taxon>
        <taxon>Bacillota</taxon>
        <taxon>Negativicutes</taxon>
        <taxon>Selenomonadales</taxon>
        <taxon>Selenomonadaceae</taxon>
        <taxon>Anaerovibrio</taxon>
    </lineage>
</organism>
<dbReference type="InterPro" id="IPR016152">
    <property type="entry name" value="PTrfase/Anion_transptr"/>
</dbReference>
<dbReference type="InterPro" id="IPR050661">
    <property type="entry name" value="BglG_antiterminators"/>
</dbReference>
<dbReference type="PANTHER" id="PTHR30185:SF18">
    <property type="entry name" value="TRANSCRIPTIONAL REGULATOR MTLR"/>
    <property type="match status" value="1"/>
</dbReference>
<dbReference type="Pfam" id="PF08279">
    <property type="entry name" value="HTH_11"/>
    <property type="match status" value="1"/>
</dbReference>
<dbReference type="InterPro" id="IPR013196">
    <property type="entry name" value="HTH_11"/>
</dbReference>
<protein>
    <submittedName>
        <fullName evidence="8">Transcription antiterminator</fullName>
    </submittedName>
</protein>
<dbReference type="GO" id="GO:0008982">
    <property type="term" value="F:protein-N(PI)-phosphohistidine-sugar phosphotransferase activity"/>
    <property type="evidence" value="ECO:0007669"/>
    <property type="project" value="InterPro"/>
</dbReference>
<dbReference type="InterPro" id="IPR036388">
    <property type="entry name" value="WH-like_DNA-bd_sf"/>
</dbReference>
<keyword evidence="2" id="KW-0677">Repeat</keyword>
<proteinExistence type="predicted"/>
<evidence type="ECO:0000259" key="7">
    <source>
        <dbReference type="PROSITE" id="PS51372"/>
    </source>
</evidence>
<feature type="domain" description="PRD" evidence="7">
    <location>
        <begin position="314"/>
        <end position="421"/>
    </location>
</feature>
<dbReference type="Pfam" id="PF02302">
    <property type="entry name" value="PTS_IIB"/>
    <property type="match status" value="1"/>
</dbReference>
<evidence type="ECO:0000256" key="2">
    <source>
        <dbReference type="ARBA" id="ARBA00022737"/>
    </source>
</evidence>
<feature type="domain" description="PRD" evidence="7">
    <location>
        <begin position="200"/>
        <end position="305"/>
    </location>
</feature>
<dbReference type="PROSITE" id="PS51099">
    <property type="entry name" value="PTS_EIIB_TYPE_2"/>
    <property type="match status" value="1"/>
</dbReference>
<evidence type="ECO:0000256" key="4">
    <source>
        <dbReference type="ARBA" id="ARBA00023163"/>
    </source>
</evidence>
<evidence type="ECO:0000313" key="9">
    <source>
        <dbReference type="Proteomes" id="UP000433181"/>
    </source>
</evidence>
<evidence type="ECO:0000256" key="3">
    <source>
        <dbReference type="ARBA" id="ARBA00023015"/>
    </source>
</evidence>
<dbReference type="PROSITE" id="PS51094">
    <property type="entry name" value="PTS_EIIA_TYPE_2"/>
    <property type="match status" value="1"/>
</dbReference>
<keyword evidence="1" id="KW-0808">Transferase</keyword>
<reference evidence="8 9" key="1">
    <citation type="submission" date="2019-08" db="EMBL/GenBank/DDBJ databases">
        <title>In-depth cultivation of the pig gut microbiome towards novel bacterial diversity and tailored functional studies.</title>
        <authorList>
            <person name="Wylensek D."/>
            <person name="Hitch T.C.A."/>
            <person name="Clavel T."/>
        </authorList>
    </citation>
    <scope>NUCLEOTIDE SEQUENCE [LARGE SCALE GENOMIC DNA]</scope>
    <source>
        <strain evidence="8 9">WCA-693-APC-5D-A</strain>
    </source>
</reference>
<dbReference type="SUPFAM" id="SSF46785">
    <property type="entry name" value="Winged helix' DNA-binding domain"/>
    <property type="match status" value="1"/>
</dbReference>